<dbReference type="GO" id="GO:0007015">
    <property type="term" value="P:actin filament organization"/>
    <property type="evidence" value="ECO:0007669"/>
    <property type="project" value="TreeGrafter"/>
</dbReference>
<dbReference type="SMART" id="SM00273">
    <property type="entry name" value="ENTH"/>
    <property type="match status" value="1"/>
</dbReference>
<organism evidence="3 4">
    <name type="scientific">Candida viswanathii</name>
    <dbReference type="NCBI Taxonomy" id="5486"/>
    <lineage>
        <taxon>Eukaryota</taxon>
        <taxon>Fungi</taxon>
        <taxon>Dikarya</taxon>
        <taxon>Ascomycota</taxon>
        <taxon>Saccharomycotina</taxon>
        <taxon>Pichiomycetes</taxon>
        <taxon>Debaryomycetaceae</taxon>
        <taxon>Candida/Lodderomyces clade</taxon>
        <taxon>Candida</taxon>
    </lineage>
</organism>
<dbReference type="GO" id="GO:0006897">
    <property type="term" value="P:endocytosis"/>
    <property type="evidence" value="ECO:0007669"/>
    <property type="project" value="TreeGrafter"/>
</dbReference>
<dbReference type="EMBL" id="QLNQ01000022">
    <property type="protein sequence ID" value="RCK64679.1"/>
    <property type="molecule type" value="Genomic_DNA"/>
</dbReference>
<gene>
    <name evidence="3" type="primary">ENT4_0</name>
    <name evidence="3" type="ORF">Cantr_00420</name>
</gene>
<dbReference type="GO" id="GO:0005543">
    <property type="term" value="F:phospholipid binding"/>
    <property type="evidence" value="ECO:0007669"/>
    <property type="project" value="TreeGrafter"/>
</dbReference>
<dbReference type="AlphaFoldDB" id="A0A367YGF1"/>
<proteinExistence type="predicted"/>
<evidence type="ECO:0000259" key="2">
    <source>
        <dbReference type="SMART" id="SM00273"/>
    </source>
</evidence>
<comment type="caution">
    <text evidence="3">The sequence shown here is derived from an EMBL/GenBank/DDBJ whole genome shotgun (WGS) entry which is preliminary data.</text>
</comment>
<evidence type="ECO:0000313" key="4">
    <source>
        <dbReference type="Proteomes" id="UP000253472"/>
    </source>
</evidence>
<dbReference type="GO" id="GO:0030125">
    <property type="term" value="C:clathrin vesicle coat"/>
    <property type="evidence" value="ECO:0007669"/>
    <property type="project" value="TreeGrafter"/>
</dbReference>
<dbReference type="InterPro" id="IPR013809">
    <property type="entry name" value="ENTH"/>
</dbReference>
<dbReference type="Pfam" id="PF01417">
    <property type="entry name" value="ENTH"/>
    <property type="match status" value="1"/>
</dbReference>
<dbReference type="GO" id="GO:0030276">
    <property type="term" value="F:clathrin binding"/>
    <property type="evidence" value="ECO:0007669"/>
    <property type="project" value="TreeGrafter"/>
</dbReference>
<dbReference type="GO" id="GO:0005886">
    <property type="term" value="C:plasma membrane"/>
    <property type="evidence" value="ECO:0007669"/>
    <property type="project" value="TreeGrafter"/>
</dbReference>
<feature type="region of interest" description="Disordered" evidence="1">
    <location>
        <begin position="245"/>
        <end position="298"/>
    </location>
</feature>
<dbReference type="Proteomes" id="UP000253472">
    <property type="component" value="Unassembled WGS sequence"/>
</dbReference>
<evidence type="ECO:0000256" key="1">
    <source>
        <dbReference type="SAM" id="MobiDB-lite"/>
    </source>
</evidence>
<feature type="compositionally biased region" description="Polar residues" evidence="1">
    <location>
        <begin position="255"/>
        <end position="298"/>
    </location>
</feature>
<dbReference type="GO" id="GO:0005768">
    <property type="term" value="C:endosome"/>
    <property type="evidence" value="ECO:0007669"/>
    <property type="project" value="TreeGrafter"/>
</dbReference>
<feature type="region of interest" description="Disordered" evidence="1">
    <location>
        <begin position="65"/>
        <end position="99"/>
    </location>
</feature>
<keyword evidence="4" id="KW-1185">Reference proteome</keyword>
<feature type="domain" description="ENTH" evidence="2">
    <location>
        <begin position="12"/>
        <end position="184"/>
    </location>
</feature>
<sequence length="298" mass="33693">MPLFQTIKNLTSSTESKIRSATNTEPLGPYNHELTEIARLTFNKKHLSIIISTINKRLKPILQSREATAPSVKRSNSSLTPHKPHYGAPRRSNTVAGGSLPTVAHRQTLDDKMYLSLLKTLTVILYILQNGSVQFIDWLLKEYPTKISPLLDIPYPSKYKDSIRHKIHKIISLLEVPENLNNYRVNIHKLRSDMLVPGLKRTSLDGVDLLQVEQVVQEQEPRRISSPRITPTTPPILRLKSIHEHHHDEGDDDSNYTLTSHSLNRTPSPGFTSSTLPLNHNQTNVSTVSNPHQLSPIF</sequence>
<accession>A0A367YGF1</accession>
<dbReference type="Gene3D" id="1.25.40.90">
    <property type="match status" value="2"/>
</dbReference>
<protein>
    <submittedName>
        <fullName evidence="3">Epsin-4</fullName>
    </submittedName>
</protein>
<dbReference type="SUPFAM" id="SSF48464">
    <property type="entry name" value="ENTH/VHS domain"/>
    <property type="match status" value="1"/>
</dbReference>
<name>A0A367YGF1_9ASCO</name>
<dbReference type="PANTHER" id="PTHR12276:SF110">
    <property type="entry name" value="EPSIN-1-RELATED"/>
    <property type="match status" value="1"/>
</dbReference>
<dbReference type="InterPro" id="IPR008942">
    <property type="entry name" value="ENTH_VHS"/>
</dbReference>
<dbReference type="OrthoDB" id="4033880at2759"/>
<reference evidence="3 4" key="1">
    <citation type="submission" date="2018-06" db="EMBL/GenBank/DDBJ databases">
        <title>Whole genome sequencing of Candida tropicalis (genome annotated by CSBL at Korea University).</title>
        <authorList>
            <person name="Ahn J."/>
        </authorList>
    </citation>
    <scope>NUCLEOTIDE SEQUENCE [LARGE SCALE GENOMIC DNA]</scope>
    <source>
        <strain evidence="3 4">ATCC 20962</strain>
    </source>
</reference>
<dbReference type="PANTHER" id="PTHR12276">
    <property type="entry name" value="EPSIN/ENT-RELATED"/>
    <property type="match status" value="1"/>
</dbReference>
<dbReference type="STRING" id="5486.A0A367YGF1"/>
<evidence type="ECO:0000313" key="3">
    <source>
        <dbReference type="EMBL" id="RCK64679.1"/>
    </source>
</evidence>